<dbReference type="Proteomes" id="UP000595566">
    <property type="component" value="Segment"/>
</dbReference>
<gene>
    <name evidence="2" type="ORF">immuto26A_54</name>
</gene>
<keyword evidence="3" id="KW-1185">Reference proteome</keyword>
<evidence type="ECO:0000313" key="2">
    <source>
        <dbReference type="EMBL" id="QQO91733.1"/>
    </source>
</evidence>
<feature type="transmembrane region" description="Helical" evidence="1">
    <location>
        <begin position="27"/>
        <end position="48"/>
    </location>
</feature>
<accession>A0A7T8ERG0</accession>
<keyword evidence="1" id="KW-1133">Transmembrane helix</keyword>
<protein>
    <submittedName>
        <fullName evidence="2">Uncharacterized protein</fullName>
    </submittedName>
</protein>
<evidence type="ECO:0000256" key="1">
    <source>
        <dbReference type="SAM" id="Phobius"/>
    </source>
</evidence>
<keyword evidence="1" id="KW-0472">Membrane</keyword>
<keyword evidence="1" id="KW-0812">Transmembrane</keyword>
<sequence>MRQVNDHIKYIMGIKPKQKIKKDYTKAFVWILLGVITVAIWTTIYNLIF</sequence>
<name>A0A7T8ERG0_9CAUD</name>
<dbReference type="EMBL" id="MW353175">
    <property type="protein sequence ID" value="QQO91733.1"/>
    <property type="molecule type" value="Genomic_DNA"/>
</dbReference>
<proteinExistence type="predicted"/>
<reference evidence="2 3" key="1">
    <citation type="submission" date="2020-12" db="EMBL/GenBank/DDBJ databases">
        <title>Dynamics of Baltic Sea phages driven by environmental changes.</title>
        <authorList>
            <person name="Hoetzinger M."/>
            <person name="Nilsson E."/>
            <person name="Holmfeldt K."/>
        </authorList>
    </citation>
    <scope>NUCLEOTIDE SEQUENCE [LARGE SCALE GENOMIC DNA]</scope>
</reference>
<evidence type="ECO:0000313" key="3">
    <source>
        <dbReference type="Proteomes" id="UP000595566"/>
    </source>
</evidence>
<organism evidence="2 3">
    <name type="scientific">Flavobacterium phage vB_FspM_immuto_2-6A</name>
    <dbReference type="NCBI Taxonomy" id="2801477"/>
    <lineage>
        <taxon>Viruses</taxon>
        <taxon>Duplodnaviria</taxon>
        <taxon>Heunggongvirae</taxon>
        <taxon>Uroviricota</taxon>
        <taxon>Caudoviricetes</taxon>
        <taxon>Immutovirus</taxon>
        <taxon>Immutovirus immuto</taxon>
    </lineage>
</organism>